<gene>
    <name evidence="2" type="ORF">HO173_000869</name>
</gene>
<reference evidence="2 3" key="1">
    <citation type="journal article" date="2020" name="Genomics">
        <title>Complete, high-quality genomes from long-read metagenomic sequencing of two wolf lichen thalli reveals enigmatic genome architecture.</title>
        <authorList>
            <person name="McKenzie S.K."/>
            <person name="Walston R.F."/>
            <person name="Allen J.L."/>
        </authorList>
    </citation>
    <scope>NUCLEOTIDE SEQUENCE [LARGE SCALE GENOMIC DNA]</scope>
    <source>
        <strain evidence="2">WasteWater2</strain>
    </source>
</reference>
<feature type="region of interest" description="Disordered" evidence="1">
    <location>
        <begin position="221"/>
        <end position="242"/>
    </location>
</feature>
<feature type="region of interest" description="Disordered" evidence="1">
    <location>
        <begin position="1"/>
        <end position="38"/>
    </location>
</feature>
<dbReference type="EMBL" id="JACCJC010000002">
    <property type="protein sequence ID" value="KAF6241075.1"/>
    <property type="molecule type" value="Genomic_DNA"/>
</dbReference>
<organism evidence="2 3">
    <name type="scientific">Letharia columbiana</name>
    <dbReference type="NCBI Taxonomy" id="112416"/>
    <lineage>
        <taxon>Eukaryota</taxon>
        <taxon>Fungi</taxon>
        <taxon>Dikarya</taxon>
        <taxon>Ascomycota</taxon>
        <taxon>Pezizomycotina</taxon>
        <taxon>Lecanoromycetes</taxon>
        <taxon>OSLEUM clade</taxon>
        <taxon>Lecanoromycetidae</taxon>
        <taxon>Lecanorales</taxon>
        <taxon>Lecanorineae</taxon>
        <taxon>Parmeliaceae</taxon>
        <taxon>Letharia</taxon>
    </lineage>
</organism>
<evidence type="ECO:0000313" key="3">
    <source>
        <dbReference type="Proteomes" id="UP000578531"/>
    </source>
</evidence>
<dbReference type="OrthoDB" id="5772781at2759"/>
<evidence type="ECO:0000256" key="1">
    <source>
        <dbReference type="SAM" id="MobiDB-lite"/>
    </source>
</evidence>
<dbReference type="Proteomes" id="UP000578531">
    <property type="component" value="Unassembled WGS sequence"/>
</dbReference>
<comment type="caution">
    <text evidence="2">The sequence shown here is derived from an EMBL/GenBank/DDBJ whole genome shotgun (WGS) entry which is preliminary data.</text>
</comment>
<evidence type="ECO:0000313" key="2">
    <source>
        <dbReference type="EMBL" id="KAF6241075.1"/>
    </source>
</evidence>
<keyword evidence="3" id="KW-1185">Reference proteome</keyword>
<proteinExistence type="predicted"/>
<protein>
    <submittedName>
        <fullName evidence="2">Uncharacterized protein</fullName>
    </submittedName>
</protein>
<dbReference type="RefSeq" id="XP_037170323.1">
    <property type="nucleotide sequence ID" value="XM_037302816.1"/>
</dbReference>
<dbReference type="AlphaFoldDB" id="A0A8H6G5M0"/>
<accession>A0A8H6G5M0</accession>
<sequence>MGMPGTEVTESISNIKLSEAQREAEQTPSEPIRPLQPCGKYDVDESVRACELDCQVVTMGAPGKHMCEGESESLKTIHTVSARFVPEPYAWGKYAQEDPEAYLPLAEFRDVDRRRGDAFVFDACSFHGHNEYATGNWRAPRHCLSKQTYIRQYKSRLPVSPPKDDWDARNILSSLTFNIANTIFIPGSCQRQVVYDEMTALCKMFCANDLKRDLKSVGRTEFENEQAAAGTDADEEDEEEEE</sequence>
<feature type="compositionally biased region" description="Acidic residues" evidence="1">
    <location>
        <begin position="232"/>
        <end position="242"/>
    </location>
</feature>
<name>A0A8H6G5M0_9LECA</name>
<dbReference type="GeneID" id="59282547"/>